<name>A0ABR3IU07_9AGAR</name>
<evidence type="ECO:0000313" key="2">
    <source>
        <dbReference type="Proteomes" id="UP001556367"/>
    </source>
</evidence>
<reference evidence="2" key="1">
    <citation type="submission" date="2024-06" db="EMBL/GenBank/DDBJ databases">
        <title>Multi-omics analyses provide insights into the biosynthesis of the anticancer antibiotic pleurotin in Hohenbuehelia grisea.</title>
        <authorList>
            <person name="Weaver J.A."/>
            <person name="Alberti F."/>
        </authorList>
    </citation>
    <scope>NUCLEOTIDE SEQUENCE [LARGE SCALE GENOMIC DNA]</scope>
    <source>
        <strain evidence="2">T-177</strain>
    </source>
</reference>
<dbReference type="Gene3D" id="3.10.450.50">
    <property type="match status" value="1"/>
</dbReference>
<evidence type="ECO:0000313" key="1">
    <source>
        <dbReference type="EMBL" id="KAL0946787.1"/>
    </source>
</evidence>
<evidence type="ECO:0008006" key="3">
    <source>
        <dbReference type="Google" id="ProtNLM"/>
    </source>
</evidence>
<dbReference type="InterPro" id="IPR032710">
    <property type="entry name" value="NTF2-like_dom_sf"/>
</dbReference>
<protein>
    <recommendedName>
        <fullName evidence="3">SnoaL-like domain-containing protein</fullName>
    </recommendedName>
</protein>
<keyword evidence="2" id="KW-1185">Reference proteome</keyword>
<accession>A0ABR3IU07</accession>
<dbReference type="EMBL" id="JASNQZ010000015">
    <property type="protein sequence ID" value="KAL0946787.1"/>
    <property type="molecule type" value="Genomic_DNA"/>
</dbReference>
<comment type="caution">
    <text evidence="1">The sequence shown here is derived from an EMBL/GenBank/DDBJ whole genome shotgun (WGS) entry which is preliminary data.</text>
</comment>
<sequence>MNGNSQQRNTLTRGQLEAATDAFFSDLVVTPAPSRILLSYFSTSEHVVFEHAPRQARRSPLYGLNAVRSYFDLLATHWTRYDGVRHRTDVYEGANRVVIFASVHWQWRTSGRSWREDFTCTLEFDDHLKIKTFVILTESSPQTCVMHAVDN</sequence>
<organism evidence="1 2">
    <name type="scientific">Hohenbuehelia grisea</name>
    <dbReference type="NCBI Taxonomy" id="104357"/>
    <lineage>
        <taxon>Eukaryota</taxon>
        <taxon>Fungi</taxon>
        <taxon>Dikarya</taxon>
        <taxon>Basidiomycota</taxon>
        <taxon>Agaricomycotina</taxon>
        <taxon>Agaricomycetes</taxon>
        <taxon>Agaricomycetidae</taxon>
        <taxon>Agaricales</taxon>
        <taxon>Pleurotineae</taxon>
        <taxon>Pleurotaceae</taxon>
        <taxon>Hohenbuehelia</taxon>
    </lineage>
</organism>
<proteinExistence type="predicted"/>
<dbReference type="SUPFAM" id="SSF54427">
    <property type="entry name" value="NTF2-like"/>
    <property type="match status" value="1"/>
</dbReference>
<dbReference type="Proteomes" id="UP001556367">
    <property type="component" value="Unassembled WGS sequence"/>
</dbReference>
<gene>
    <name evidence="1" type="ORF">HGRIS_012960</name>
</gene>